<protein>
    <recommendedName>
        <fullName evidence="1">Methyltransferase type 11 domain-containing protein</fullName>
    </recommendedName>
</protein>
<name>A0A2H0RGP5_9BACT</name>
<feature type="domain" description="Methyltransferase type 11" evidence="1">
    <location>
        <begin position="88"/>
        <end position="194"/>
    </location>
</feature>
<dbReference type="PANTHER" id="PTHR43861">
    <property type="entry name" value="TRANS-ACONITATE 2-METHYLTRANSFERASE-RELATED"/>
    <property type="match status" value="1"/>
</dbReference>
<proteinExistence type="predicted"/>
<dbReference type="Pfam" id="PF08241">
    <property type="entry name" value="Methyltransf_11"/>
    <property type="match status" value="1"/>
</dbReference>
<dbReference type="EMBL" id="PCYI01000014">
    <property type="protein sequence ID" value="PIR44965.1"/>
    <property type="molecule type" value="Genomic_DNA"/>
</dbReference>
<reference evidence="2 3" key="1">
    <citation type="submission" date="2017-09" db="EMBL/GenBank/DDBJ databases">
        <title>Depth-based differentiation of microbial function through sediment-hosted aquifers and enrichment of novel symbionts in the deep terrestrial subsurface.</title>
        <authorList>
            <person name="Probst A.J."/>
            <person name="Ladd B."/>
            <person name="Jarett J.K."/>
            <person name="Geller-Mcgrath D.E."/>
            <person name="Sieber C.M."/>
            <person name="Emerson J.B."/>
            <person name="Anantharaman K."/>
            <person name="Thomas B.C."/>
            <person name="Malmstrom R."/>
            <person name="Stieglmeier M."/>
            <person name="Klingl A."/>
            <person name="Woyke T."/>
            <person name="Ryan C.M."/>
            <person name="Banfield J.F."/>
        </authorList>
    </citation>
    <scope>NUCLEOTIDE SEQUENCE [LARGE SCALE GENOMIC DNA]</scope>
    <source>
        <strain evidence="2">CG10_big_fil_rev_8_21_14_0_10_51_16</strain>
    </source>
</reference>
<evidence type="ECO:0000259" key="1">
    <source>
        <dbReference type="Pfam" id="PF08241"/>
    </source>
</evidence>
<dbReference type="GO" id="GO:0008757">
    <property type="term" value="F:S-adenosylmethionine-dependent methyltransferase activity"/>
    <property type="evidence" value="ECO:0007669"/>
    <property type="project" value="InterPro"/>
</dbReference>
<accession>A0A2H0RGP5</accession>
<dbReference type="Proteomes" id="UP000228767">
    <property type="component" value="Unassembled WGS sequence"/>
</dbReference>
<dbReference type="AlphaFoldDB" id="A0A2H0RGP5"/>
<dbReference type="InterPro" id="IPR013216">
    <property type="entry name" value="Methyltransf_11"/>
</dbReference>
<organism evidence="2 3">
    <name type="scientific">Candidatus Vogelbacteria bacterium CG10_big_fil_rev_8_21_14_0_10_51_16</name>
    <dbReference type="NCBI Taxonomy" id="1975045"/>
    <lineage>
        <taxon>Bacteria</taxon>
        <taxon>Candidatus Vogeliibacteriota</taxon>
    </lineage>
</organism>
<dbReference type="InterPro" id="IPR029063">
    <property type="entry name" value="SAM-dependent_MTases_sf"/>
</dbReference>
<gene>
    <name evidence="2" type="ORF">COV10_02035</name>
</gene>
<evidence type="ECO:0000313" key="3">
    <source>
        <dbReference type="Proteomes" id="UP000228767"/>
    </source>
</evidence>
<dbReference type="CDD" id="cd02440">
    <property type="entry name" value="AdoMet_MTases"/>
    <property type="match status" value="1"/>
</dbReference>
<evidence type="ECO:0000313" key="2">
    <source>
        <dbReference type="EMBL" id="PIR44965.1"/>
    </source>
</evidence>
<sequence>MTLKKYESSYNKSNGYIMADETTIKEFAKNRYWGKIPEAELEKALKIIDTEGWDAFARKYEDRLDFTTEENRADWRFFVPLNSKSVVLDAGAGLGRITIPLARVVGKVIACDTSLTRMRFLKKLAGSKGLSNVETVVADIFNPPFKDESFDLIVMNGLLEWVGRTDLYKDPREAQVASLKICKKLLKKGGFLYIGIENRFALSYLRGIDHSGLRFTSYMPRWLANRYSLFKIKHRYDTYTYNIWGYKKLLKEAGFENSDFRLVYPGYNQPRVIIPYDNIRLLKYTLESMMHGNTRIRKVAKLAARSTFLVWLYRNFFFSFSIFAQK</sequence>
<comment type="caution">
    <text evidence="2">The sequence shown here is derived from an EMBL/GenBank/DDBJ whole genome shotgun (WGS) entry which is preliminary data.</text>
</comment>
<dbReference type="SUPFAM" id="SSF53335">
    <property type="entry name" value="S-adenosyl-L-methionine-dependent methyltransferases"/>
    <property type="match status" value="1"/>
</dbReference>
<dbReference type="Gene3D" id="3.40.50.150">
    <property type="entry name" value="Vaccinia Virus protein VP39"/>
    <property type="match status" value="1"/>
</dbReference>